<dbReference type="GO" id="GO:0004842">
    <property type="term" value="F:ubiquitin-protein transferase activity"/>
    <property type="evidence" value="ECO:0007669"/>
    <property type="project" value="TreeGrafter"/>
</dbReference>
<protein>
    <submittedName>
        <fullName evidence="5">Uncharacterized protein</fullName>
    </submittedName>
</protein>
<dbReference type="PANTHER" id="PTHR24171:SF8">
    <property type="entry name" value="BRCA1-ASSOCIATED RING DOMAIN PROTEIN 1"/>
    <property type="match status" value="1"/>
</dbReference>
<evidence type="ECO:0000256" key="3">
    <source>
        <dbReference type="PROSITE-ProRule" id="PRU00023"/>
    </source>
</evidence>
<dbReference type="STRING" id="670580.A0A1X6MQV3"/>
<dbReference type="PROSITE" id="PS50088">
    <property type="entry name" value="ANK_REPEAT"/>
    <property type="match status" value="1"/>
</dbReference>
<dbReference type="GeneID" id="36331534"/>
<keyword evidence="6" id="KW-1185">Reference proteome</keyword>
<dbReference type="PANTHER" id="PTHR24171">
    <property type="entry name" value="ANKYRIN REPEAT DOMAIN-CONTAINING PROTEIN 39-RELATED"/>
    <property type="match status" value="1"/>
</dbReference>
<dbReference type="SMART" id="SM00248">
    <property type="entry name" value="ANK"/>
    <property type="match status" value="2"/>
</dbReference>
<gene>
    <name evidence="5" type="ORF">POSPLADRAFT_1151818</name>
</gene>
<dbReference type="EMBL" id="KZ110603">
    <property type="protein sequence ID" value="OSX58781.1"/>
    <property type="molecule type" value="Genomic_DNA"/>
</dbReference>
<feature type="repeat" description="ANK" evidence="3">
    <location>
        <begin position="44"/>
        <end position="76"/>
    </location>
</feature>
<name>A0A1X6MQV3_9APHY</name>
<dbReference type="PROSITE" id="PS50297">
    <property type="entry name" value="ANK_REP_REGION"/>
    <property type="match status" value="1"/>
</dbReference>
<dbReference type="OrthoDB" id="19174at2759"/>
<evidence type="ECO:0000256" key="2">
    <source>
        <dbReference type="ARBA" id="ARBA00023043"/>
    </source>
</evidence>
<dbReference type="Gene3D" id="1.25.40.20">
    <property type="entry name" value="Ankyrin repeat-containing domain"/>
    <property type="match status" value="1"/>
</dbReference>
<dbReference type="SUPFAM" id="SSF48403">
    <property type="entry name" value="Ankyrin repeat"/>
    <property type="match status" value="1"/>
</dbReference>
<evidence type="ECO:0000256" key="4">
    <source>
        <dbReference type="SAM" id="MobiDB-lite"/>
    </source>
</evidence>
<evidence type="ECO:0000313" key="6">
    <source>
        <dbReference type="Proteomes" id="UP000194127"/>
    </source>
</evidence>
<reference evidence="5 6" key="1">
    <citation type="submission" date="2017-04" db="EMBL/GenBank/DDBJ databases">
        <title>Genome Sequence of the Model Brown-Rot Fungus Postia placenta SB12.</title>
        <authorList>
            <consortium name="DOE Joint Genome Institute"/>
            <person name="Gaskell J."/>
            <person name="Kersten P."/>
            <person name="Larrondo L.F."/>
            <person name="Canessa P."/>
            <person name="Martinez D."/>
            <person name="Hibbett D."/>
            <person name="Schmoll M."/>
            <person name="Kubicek C.P."/>
            <person name="Martinez A.T."/>
            <person name="Yadav J."/>
            <person name="Master E."/>
            <person name="Magnuson J.K."/>
            <person name="James T."/>
            <person name="Yaver D."/>
            <person name="Berka R."/>
            <person name="Labutti K."/>
            <person name="Lipzen A."/>
            <person name="Aerts A."/>
            <person name="Barry K."/>
            <person name="Henrissat B."/>
            <person name="Blanchette R."/>
            <person name="Grigoriev I."/>
            <person name="Cullen D."/>
        </authorList>
    </citation>
    <scope>NUCLEOTIDE SEQUENCE [LARGE SCALE GENOMIC DNA]</scope>
    <source>
        <strain evidence="5 6">MAD-698-R-SB12</strain>
    </source>
</reference>
<feature type="region of interest" description="Disordered" evidence="4">
    <location>
        <begin position="134"/>
        <end position="163"/>
    </location>
</feature>
<dbReference type="GO" id="GO:0085020">
    <property type="term" value="P:protein K6-linked ubiquitination"/>
    <property type="evidence" value="ECO:0007669"/>
    <property type="project" value="TreeGrafter"/>
</dbReference>
<dbReference type="Proteomes" id="UP000194127">
    <property type="component" value="Unassembled WGS sequence"/>
</dbReference>
<keyword evidence="1" id="KW-0677">Repeat</keyword>
<sequence length="237" mass="25333">MPVPTYVQHEKNIWIAAGDGDLERVRVIVLIPAAALSPNVPDANTYTPMHAAASYGHLHVLEYLISQGGDVNITDEDGDTPLYAVENVETARYLVEHGAVVDRRNADGVSPADYLAEDFQEVAAYLETISPTRTADAAPSPALSPPSHPQPSQRAQDLASESLTSSLIQSVQGIMERAEAEGRDPDEELREVVGRTVLQGVVTGYGMGAESSDRTAEREEGPGENGAKRSRTDTGPS</sequence>
<feature type="region of interest" description="Disordered" evidence="4">
    <location>
        <begin position="178"/>
        <end position="237"/>
    </location>
</feature>
<evidence type="ECO:0000256" key="1">
    <source>
        <dbReference type="ARBA" id="ARBA00022737"/>
    </source>
</evidence>
<accession>A0A1X6MQV3</accession>
<dbReference type="RefSeq" id="XP_024335575.1">
    <property type="nucleotide sequence ID" value="XM_024486585.1"/>
</dbReference>
<dbReference type="AlphaFoldDB" id="A0A1X6MQV3"/>
<dbReference type="InterPro" id="IPR036770">
    <property type="entry name" value="Ankyrin_rpt-contain_sf"/>
</dbReference>
<evidence type="ECO:0000313" key="5">
    <source>
        <dbReference type="EMBL" id="OSX58781.1"/>
    </source>
</evidence>
<dbReference type="InterPro" id="IPR002110">
    <property type="entry name" value="Ankyrin_rpt"/>
</dbReference>
<proteinExistence type="predicted"/>
<organism evidence="5 6">
    <name type="scientific">Postia placenta MAD-698-R-SB12</name>
    <dbReference type="NCBI Taxonomy" id="670580"/>
    <lineage>
        <taxon>Eukaryota</taxon>
        <taxon>Fungi</taxon>
        <taxon>Dikarya</taxon>
        <taxon>Basidiomycota</taxon>
        <taxon>Agaricomycotina</taxon>
        <taxon>Agaricomycetes</taxon>
        <taxon>Polyporales</taxon>
        <taxon>Adustoporiaceae</taxon>
        <taxon>Rhodonia</taxon>
    </lineage>
</organism>
<keyword evidence="2 3" id="KW-0040">ANK repeat</keyword>
<feature type="compositionally biased region" description="Basic and acidic residues" evidence="4">
    <location>
        <begin position="211"/>
        <end position="237"/>
    </location>
</feature>
<dbReference type="Pfam" id="PF12796">
    <property type="entry name" value="Ank_2"/>
    <property type="match status" value="1"/>
</dbReference>